<accession>A0AAV2MYH6</accession>
<protein>
    <recommendedName>
        <fullName evidence="3">C2H2-type domain-containing protein</fullName>
    </recommendedName>
</protein>
<name>A0AAV2MYH6_9HYME</name>
<evidence type="ECO:0000313" key="2">
    <source>
        <dbReference type="Proteomes" id="UP001497644"/>
    </source>
</evidence>
<reference evidence="1" key="1">
    <citation type="submission" date="2024-04" db="EMBL/GenBank/DDBJ databases">
        <authorList>
            <consortium name="Molecular Ecology Group"/>
        </authorList>
    </citation>
    <scope>NUCLEOTIDE SEQUENCE</scope>
</reference>
<comment type="caution">
    <text evidence="1">The sequence shown here is derived from an EMBL/GenBank/DDBJ whole genome shotgun (WGS) entry which is preliminary data.</text>
</comment>
<sequence>MIKNMLSSNPSRYDIEDCSACGKKIIFHPTIAPNHNIIWRKSFTALQETLEFWSPVYNIHCRHSCPGKFTRTSNLNEHIIIELDIRHQKNLKKSLKCSLGEFPTTMYLGPRNQATKFEYRLAGVVEYLPGHYIAHCIP</sequence>
<dbReference type="AlphaFoldDB" id="A0AAV2MYH6"/>
<evidence type="ECO:0000313" key="1">
    <source>
        <dbReference type="EMBL" id="CAL1672129.1"/>
    </source>
</evidence>
<proteinExistence type="predicted"/>
<dbReference type="Proteomes" id="UP001497644">
    <property type="component" value="Unassembled WGS sequence"/>
</dbReference>
<evidence type="ECO:0008006" key="3">
    <source>
        <dbReference type="Google" id="ProtNLM"/>
    </source>
</evidence>
<gene>
    <name evidence="1" type="ORF">LPLAT_LOCUS5535</name>
</gene>
<organism evidence="1 2">
    <name type="scientific">Lasius platythorax</name>
    <dbReference type="NCBI Taxonomy" id="488582"/>
    <lineage>
        <taxon>Eukaryota</taxon>
        <taxon>Metazoa</taxon>
        <taxon>Ecdysozoa</taxon>
        <taxon>Arthropoda</taxon>
        <taxon>Hexapoda</taxon>
        <taxon>Insecta</taxon>
        <taxon>Pterygota</taxon>
        <taxon>Neoptera</taxon>
        <taxon>Endopterygota</taxon>
        <taxon>Hymenoptera</taxon>
        <taxon>Apocrita</taxon>
        <taxon>Aculeata</taxon>
        <taxon>Formicoidea</taxon>
        <taxon>Formicidae</taxon>
        <taxon>Formicinae</taxon>
        <taxon>Lasius</taxon>
        <taxon>Lasius</taxon>
    </lineage>
</organism>
<keyword evidence="2" id="KW-1185">Reference proteome</keyword>
<dbReference type="EMBL" id="CAXIPU020000446">
    <property type="protein sequence ID" value="CAL1672129.1"/>
    <property type="molecule type" value="Genomic_DNA"/>
</dbReference>